<dbReference type="PANTHER" id="PTHR11588">
    <property type="entry name" value="TUBULIN"/>
    <property type="match status" value="1"/>
</dbReference>
<dbReference type="InterPro" id="IPR002967">
    <property type="entry name" value="Delta_tubulin"/>
</dbReference>
<evidence type="ECO:0000256" key="6">
    <source>
        <dbReference type="ARBA" id="ARBA00022701"/>
    </source>
</evidence>
<evidence type="ECO:0000256" key="3">
    <source>
        <dbReference type="ARBA" id="ARBA00004138"/>
    </source>
</evidence>
<evidence type="ECO:0000256" key="12">
    <source>
        <dbReference type="ARBA" id="ARBA00030594"/>
    </source>
</evidence>
<dbReference type="CDD" id="cd02189">
    <property type="entry name" value="delta_zeta_tubulin-like"/>
    <property type="match status" value="1"/>
</dbReference>
<name>A0ABP0UFL1_9BRYO</name>
<dbReference type="PRINTS" id="PR01161">
    <property type="entry name" value="TUBULIN"/>
</dbReference>
<proteinExistence type="inferred from homology"/>
<keyword evidence="17" id="KW-1185">Reference proteome</keyword>
<dbReference type="InterPro" id="IPR008280">
    <property type="entry name" value="Tub_FtsZ_C"/>
</dbReference>
<evidence type="ECO:0000256" key="9">
    <source>
        <dbReference type="ARBA" id="ARBA00023134"/>
    </source>
</evidence>
<keyword evidence="6 14" id="KW-0493">Microtubule</keyword>
<keyword evidence="10" id="KW-0539">Nucleus</keyword>
<sequence>MGCVVVQLGQGGNQMASAFFNALASLSHPATASQDFFRDSSTGEHIARAVLIDMEPKVVAAAMKRPCGSPLSNPGSWSYSQNRQVICDSGSGNNWARGFYVHGPRCQDSILDTVRLEVEECDRFGGFVTMQSMGGGTGSGLGTYISEALRDEYPSTCILSNCIWPHESGEVIVQSYNVLLTLSYLESLADGIVILQNEGLTSICKKLLGIQRPSFDHMNEVAAESLVSVLLPAFWRPVEATLSPQKENTHRLTHPIIQTGNNKPNNSGKFVASSHIHLLSDLVSVLCAHPAYRLLSLRFTPQVPPQSLDFTTFTWGAHMKQLRHMLTMGAWGDTDINWSAALSTIASSTSKVSNQPGLRPTNRSVANLLILRGNGSQHADVNTFAHESLYPIWSVDPLNVAVNETKLGNYEMAAGLLSNCQSTVMPASRVLPRAYGMYSARAYLHQYFEHGMDNSSFDAAFATVEDIVARYLAL</sequence>
<comment type="similarity">
    <text evidence="4 14">Belongs to the tubulin family.</text>
</comment>
<evidence type="ECO:0000256" key="13">
    <source>
        <dbReference type="ARBA" id="ARBA00046149"/>
    </source>
</evidence>
<keyword evidence="7 14" id="KW-0547">Nucleotide-binding</keyword>
<keyword evidence="8" id="KW-0970">Cilium biogenesis/degradation</keyword>
<protein>
    <recommendedName>
        <fullName evidence="5">Tubulin delta chain</fullName>
    </recommendedName>
    <alternativeName>
        <fullName evidence="12">Delta-tubulin</fullName>
    </alternativeName>
</protein>
<dbReference type="InterPro" id="IPR036525">
    <property type="entry name" value="Tubulin/FtsZ_GTPase_sf"/>
</dbReference>
<dbReference type="InterPro" id="IPR017975">
    <property type="entry name" value="Tubulin_CS"/>
</dbReference>
<evidence type="ECO:0000256" key="8">
    <source>
        <dbReference type="ARBA" id="ARBA00022794"/>
    </source>
</evidence>
<accession>A0ABP0UFL1</accession>
<evidence type="ECO:0000256" key="11">
    <source>
        <dbReference type="ARBA" id="ARBA00023273"/>
    </source>
</evidence>
<gene>
    <name evidence="16" type="ORF">CSSPTR1EN2_LOCUS15244</name>
</gene>
<evidence type="ECO:0000256" key="4">
    <source>
        <dbReference type="ARBA" id="ARBA00009636"/>
    </source>
</evidence>
<evidence type="ECO:0000256" key="7">
    <source>
        <dbReference type="ARBA" id="ARBA00022741"/>
    </source>
</evidence>
<reference evidence="16" key="1">
    <citation type="submission" date="2024-02" db="EMBL/GenBank/DDBJ databases">
        <authorList>
            <consortium name="ELIXIR-Norway"/>
            <consortium name="Elixir Norway"/>
        </authorList>
    </citation>
    <scope>NUCLEOTIDE SEQUENCE</scope>
</reference>
<dbReference type="Pfam" id="PF00091">
    <property type="entry name" value="Tubulin"/>
    <property type="match status" value="1"/>
</dbReference>
<dbReference type="SUPFAM" id="SSF55307">
    <property type="entry name" value="Tubulin C-terminal domain-like"/>
    <property type="match status" value="1"/>
</dbReference>
<dbReference type="InterPro" id="IPR023123">
    <property type="entry name" value="Tubulin_C"/>
</dbReference>
<dbReference type="InterPro" id="IPR003008">
    <property type="entry name" value="Tubulin_FtsZ_GTPase"/>
</dbReference>
<evidence type="ECO:0000313" key="16">
    <source>
        <dbReference type="EMBL" id="CAK9220175.1"/>
    </source>
</evidence>
<dbReference type="PRINTS" id="PR01224">
    <property type="entry name" value="DELTATUBULIN"/>
</dbReference>
<evidence type="ECO:0000256" key="14">
    <source>
        <dbReference type="RuleBase" id="RU000352"/>
    </source>
</evidence>
<comment type="function">
    <text evidence="13">Acts as a positive regulator of hedgehog signaling and regulates ciliary function.</text>
</comment>
<evidence type="ECO:0000256" key="1">
    <source>
        <dbReference type="ARBA" id="ARBA00004114"/>
    </source>
</evidence>
<dbReference type="Gene3D" id="1.10.287.600">
    <property type="entry name" value="Helix hairpin bin"/>
    <property type="match status" value="1"/>
</dbReference>
<evidence type="ECO:0000259" key="15">
    <source>
        <dbReference type="SMART" id="SM00864"/>
    </source>
</evidence>
<comment type="subcellular location">
    <subcellularLocation>
        <location evidence="3">Cell projection</location>
        <location evidence="3">Cilium</location>
    </subcellularLocation>
    <subcellularLocation>
        <location evidence="1">Cytoplasm</location>
        <location evidence="1">Cytoskeleton</location>
        <location evidence="1">Microtubule organizing center</location>
        <location evidence="1">Centrosome</location>
        <location evidence="1">Centriole</location>
    </subcellularLocation>
    <subcellularLocation>
        <location evidence="2">Nucleus</location>
    </subcellularLocation>
</comment>
<dbReference type="InterPro" id="IPR000217">
    <property type="entry name" value="Tubulin"/>
</dbReference>
<evidence type="ECO:0000256" key="2">
    <source>
        <dbReference type="ARBA" id="ARBA00004123"/>
    </source>
</evidence>
<dbReference type="SMART" id="SM00864">
    <property type="entry name" value="Tubulin"/>
    <property type="match status" value="1"/>
</dbReference>
<dbReference type="EMBL" id="OZ019895">
    <property type="protein sequence ID" value="CAK9220175.1"/>
    <property type="molecule type" value="Genomic_DNA"/>
</dbReference>
<dbReference type="Gene3D" id="3.40.50.1440">
    <property type="entry name" value="Tubulin/FtsZ, GTPase domain"/>
    <property type="match status" value="1"/>
</dbReference>
<dbReference type="Proteomes" id="UP001497512">
    <property type="component" value="Chromosome 3"/>
</dbReference>
<dbReference type="PROSITE" id="PS00227">
    <property type="entry name" value="TUBULIN"/>
    <property type="match status" value="1"/>
</dbReference>
<evidence type="ECO:0000313" key="17">
    <source>
        <dbReference type="Proteomes" id="UP001497512"/>
    </source>
</evidence>
<organism evidence="16 17">
    <name type="scientific">Sphagnum troendelagicum</name>
    <dbReference type="NCBI Taxonomy" id="128251"/>
    <lineage>
        <taxon>Eukaryota</taxon>
        <taxon>Viridiplantae</taxon>
        <taxon>Streptophyta</taxon>
        <taxon>Embryophyta</taxon>
        <taxon>Bryophyta</taxon>
        <taxon>Sphagnophytina</taxon>
        <taxon>Sphagnopsida</taxon>
        <taxon>Sphagnales</taxon>
        <taxon>Sphagnaceae</taxon>
        <taxon>Sphagnum</taxon>
    </lineage>
</organism>
<feature type="domain" description="Tubulin/FtsZ GTPase" evidence="15">
    <location>
        <begin position="36"/>
        <end position="233"/>
    </location>
</feature>
<keyword evidence="11" id="KW-0966">Cell projection</keyword>
<evidence type="ECO:0000256" key="10">
    <source>
        <dbReference type="ARBA" id="ARBA00023242"/>
    </source>
</evidence>
<keyword evidence="9 14" id="KW-0342">GTP-binding</keyword>
<dbReference type="SUPFAM" id="SSF52490">
    <property type="entry name" value="Tubulin nucleotide-binding domain-like"/>
    <property type="match status" value="1"/>
</dbReference>
<evidence type="ECO:0000256" key="5">
    <source>
        <dbReference type="ARBA" id="ARBA00014184"/>
    </source>
</evidence>